<dbReference type="Gene3D" id="3.40.50.720">
    <property type="entry name" value="NAD(P)-binding Rossmann-like Domain"/>
    <property type="match status" value="1"/>
</dbReference>
<keyword evidence="11" id="KW-1185">Reference proteome</keyword>
<keyword evidence="6" id="KW-0443">Lipid metabolism</keyword>
<evidence type="ECO:0000256" key="2">
    <source>
        <dbReference type="ARBA" id="ARBA00022516"/>
    </source>
</evidence>
<keyword evidence="3" id="KW-0276">Fatty acid metabolism</keyword>
<reference evidence="10 11" key="2">
    <citation type="submission" date="2018-11" db="EMBL/GenBank/DDBJ databases">
        <authorList>
            <consortium name="Pathogen Informatics"/>
        </authorList>
    </citation>
    <scope>NUCLEOTIDE SEQUENCE [LARGE SCALE GENOMIC DNA]</scope>
</reference>
<sequence length="643" mass="73728">MWRWDHSQDWPVVDGKTLSAAGGRQLPASYCYTVDPFASDSKETFLLDHIIDGRVLYPFTGHMVLAWKTIAKLNGVDFLKTPVILEEIRVYSATIVTKPIRLDVIVTPGNGYFEILDGDQLAASGYIRIVDEDVPFYYKSIQEIQTSEIAERIELDTEDAYKEFLLRGYEYGQAFRLRLPTRVRYLRIDPVKHMEHIQERDGIQVIELRNDVATNGCIAGGVECCDLTAHTVARRLQSSGQLYYEKIYFTKHFDMKAFDEFPQIREELNAYRDFLRSLLANGLAKWEVNGCLKELTNGALLSDAVRKFTKFMNPVSETEHKRWLDDSQSPVATVFDEIFAIEIGNNPKDFENKVAEKMQSMLKIFNVDRLWSAAIVHDRILKTIQDTCIENSTGHNCKACALEFNSTEQLKFCVDAVNSHPLLEVEWLCVGPKVDDMDESTLVQLGVKKVTTVLDEKQFVPSAEIKNCDIIILDKILSQKKDVVRYLSRCKEMLRDDGFIILVETTSDYEIALAIQGLNAETISISDSGRIYSAYFTHDQLLKLFEECDFRLCNYQSDPSMMTTMYAIRKIPSQPREPIVIDVDDIKEFTWIEPLQKAIEERLNEPDYKTIWLTSTTVRNNGLLGLALCFKQVFNTNFICYSI</sequence>
<dbReference type="InterPro" id="IPR049391">
    <property type="entry name" value="FAS_pseudo-KR"/>
</dbReference>
<evidence type="ECO:0000256" key="5">
    <source>
        <dbReference type="ARBA" id="ARBA00023002"/>
    </source>
</evidence>
<dbReference type="WBParaSite" id="BTMF_0001294801-mRNA-1">
    <property type="protein sequence ID" value="BTMF_0001294801-mRNA-1"/>
    <property type="gene ID" value="BTMF_0001294801"/>
</dbReference>
<evidence type="ECO:0000256" key="8">
    <source>
        <dbReference type="ARBA" id="ARBA00023268"/>
    </source>
</evidence>
<keyword evidence="7" id="KW-0275">Fatty acid biosynthesis</keyword>
<dbReference type="SUPFAM" id="SSF53335">
    <property type="entry name" value="S-adenosyl-L-methionine-dependent methyltransferases"/>
    <property type="match status" value="1"/>
</dbReference>
<dbReference type="EMBL" id="UZAG01017943">
    <property type="protein sequence ID" value="VDO37390.1"/>
    <property type="molecule type" value="Genomic_DNA"/>
</dbReference>
<dbReference type="Proteomes" id="UP000280834">
    <property type="component" value="Unassembled WGS sequence"/>
</dbReference>
<dbReference type="InterPro" id="IPR050091">
    <property type="entry name" value="PKS_NRPS_Biosynth_Enz"/>
</dbReference>
<dbReference type="Gene3D" id="3.40.50.150">
    <property type="entry name" value="Vaccinia Virus protein VP39"/>
    <property type="match status" value="1"/>
</dbReference>
<protein>
    <submittedName>
        <fullName evidence="12">PKS_DH domain-containing protein</fullName>
    </submittedName>
</protein>
<keyword evidence="2" id="KW-0444">Lipid biosynthesis</keyword>
<evidence type="ECO:0000256" key="4">
    <source>
        <dbReference type="ARBA" id="ARBA00022857"/>
    </source>
</evidence>
<evidence type="ECO:0000256" key="3">
    <source>
        <dbReference type="ARBA" id="ARBA00022832"/>
    </source>
</evidence>
<dbReference type="GO" id="GO:0006633">
    <property type="term" value="P:fatty acid biosynthetic process"/>
    <property type="evidence" value="ECO:0007669"/>
    <property type="project" value="UniProtKB-KW"/>
</dbReference>
<dbReference type="GO" id="GO:0016491">
    <property type="term" value="F:oxidoreductase activity"/>
    <property type="evidence" value="ECO:0007669"/>
    <property type="project" value="UniProtKB-KW"/>
</dbReference>
<evidence type="ECO:0000313" key="11">
    <source>
        <dbReference type="Proteomes" id="UP000280834"/>
    </source>
</evidence>
<reference evidence="12" key="1">
    <citation type="submission" date="2017-02" db="UniProtKB">
        <authorList>
            <consortium name="WormBaseParasite"/>
        </authorList>
    </citation>
    <scope>IDENTIFICATION</scope>
</reference>
<evidence type="ECO:0000313" key="12">
    <source>
        <dbReference type="WBParaSite" id="BTMF_0001294801-mRNA-1"/>
    </source>
</evidence>
<evidence type="ECO:0000256" key="6">
    <source>
        <dbReference type="ARBA" id="ARBA00023098"/>
    </source>
</evidence>
<organism evidence="12">
    <name type="scientific">Brugia timori</name>
    <dbReference type="NCBI Taxonomy" id="42155"/>
    <lineage>
        <taxon>Eukaryota</taxon>
        <taxon>Metazoa</taxon>
        <taxon>Ecdysozoa</taxon>
        <taxon>Nematoda</taxon>
        <taxon>Chromadorea</taxon>
        <taxon>Rhabditida</taxon>
        <taxon>Spirurina</taxon>
        <taxon>Spiruromorpha</taxon>
        <taxon>Filarioidea</taxon>
        <taxon>Onchocercidae</taxon>
        <taxon>Brugia</taxon>
    </lineage>
</organism>
<proteinExistence type="predicted"/>
<name>A0A0R3QYX4_9BILA</name>
<dbReference type="AlphaFoldDB" id="A0A0R3QYX4"/>
<dbReference type="GO" id="GO:0004312">
    <property type="term" value="F:fatty acid synthase activity"/>
    <property type="evidence" value="ECO:0007669"/>
    <property type="project" value="TreeGrafter"/>
</dbReference>
<keyword evidence="8" id="KW-0511">Multifunctional enzyme</keyword>
<accession>A0A0R3QYX4</accession>
<dbReference type="Pfam" id="PF21149">
    <property type="entry name" value="FAS_pseudo-KR"/>
    <property type="match status" value="1"/>
</dbReference>
<feature type="domain" description="Fatty acid synthase pseudo-KR" evidence="9">
    <location>
        <begin position="588"/>
        <end position="633"/>
    </location>
</feature>
<evidence type="ECO:0000256" key="1">
    <source>
        <dbReference type="ARBA" id="ARBA00022450"/>
    </source>
</evidence>
<dbReference type="PANTHER" id="PTHR43775:SF7">
    <property type="entry name" value="FATTY ACID SYNTHASE"/>
    <property type="match status" value="1"/>
</dbReference>
<keyword evidence="1" id="KW-0596">Phosphopantetheine</keyword>
<dbReference type="PANTHER" id="PTHR43775">
    <property type="entry name" value="FATTY ACID SYNTHASE"/>
    <property type="match status" value="1"/>
</dbReference>
<evidence type="ECO:0000259" key="9">
    <source>
        <dbReference type="Pfam" id="PF21149"/>
    </source>
</evidence>
<dbReference type="InterPro" id="IPR029063">
    <property type="entry name" value="SAM-dependent_MTases_sf"/>
</dbReference>
<evidence type="ECO:0000256" key="7">
    <source>
        <dbReference type="ARBA" id="ARBA00023160"/>
    </source>
</evidence>
<dbReference type="Gene3D" id="3.10.129.110">
    <property type="entry name" value="Polyketide synthase dehydratase"/>
    <property type="match status" value="1"/>
</dbReference>
<keyword evidence="4" id="KW-0521">NADP</keyword>
<dbReference type="InterPro" id="IPR042104">
    <property type="entry name" value="PKS_dehydratase_sf"/>
</dbReference>
<gene>
    <name evidence="10" type="ORF">BTMF_LOCUS10960</name>
</gene>
<dbReference type="STRING" id="42155.A0A0R3QYX4"/>
<keyword evidence="5" id="KW-0560">Oxidoreductase</keyword>
<evidence type="ECO:0000313" key="10">
    <source>
        <dbReference type="EMBL" id="VDO37390.1"/>
    </source>
</evidence>